<sequence>MANNKNHFQFNNIPDLSGKVAIITGGSAGIGESCAFQIARKNCTVILGCRNKSKGELVVKKIQEETGNNNVECILLDLNDLKSIKSFAEMFLSKYDQLHILINNAGLMPNGGLERSKDGFEIMFATNVIGTHYLTVQLLPILEKSMPSRIVNVASSFYIITKFVKTSVEILNDEDYYNRFLQYGRTKAIIMLLTFELDRRLRAKGVNNLYVNTNDPGPVKTQAYYKRVNKGSVMDKFISLVFAAADEGSLTQLYLATSPEVEEQNIHGEYYTPIAKRDKVKSDYTKSEKEAEKAWSAVEKLIKEKIPDYPGANI</sequence>
<dbReference type="SUPFAM" id="SSF51735">
    <property type="entry name" value="NAD(P)-binding Rossmann-fold domains"/>
    <property type="match status" value="1"/>
</dbReference>
<dbReference type="EMBL" id="JAEPRB010000083">
    <property type="protein sequence ID" value="KAG2222417.1"/>
    <property type="molecule type" value="Genomic_DNA"/>
</dbReference>
<dbReference type="PANTHER" id="PTHR43157:SF31">
    <property type="entry name" value="PHOSPHATIDYLINOSITOL-GLYCAN BIOSYNTHESIS CLASS F PROTEIN"/>
    <property type="match status" value="1"/>
</dbReference>
<name>A0A8H7S637_9FUNG</name>
<dbReference type="Gene3D" id="3.40.50.720">
    <property type="entry name" value="NAD(P)-binding Rossmann-like Domain"/>
    <property type="match status" value="1"/>
</dbReference>
<accession>A0A8H7S637</accession>
<dbReference type="PRINTS" id="PR00081">
    <property type="entry name" value="GDHRDH"/>
</dbReference>
<comment type="caution">
    <text evidence="2">The sequence shown here is derived from an EMBL/GenBank/DDBJ whole genome shotgun (WGS) entry which is preliminary data.</text>
</comment>
<keyword evidence="3" id="KW-1185">Reference proteome</keyword>
<proteinExistence type="predicted"/>
<dbReference type="GO" id="GO:0016491">
    <property type="term" value="F:oxidoreductase activity"/>
    <property type="evidence" value="ECO:0007669"/>
    <property type="project" value="UniProtKB-KW"/>
</dbReference>
<dbReference type="Pfam" id="PF00106">
    <property type="entry name" value="adh_short"/>
    <property type="match status" value="1"/>
</dbReference>
<dbReference type="PANTHER" id="PTHR43157">
    <property type="entry name" value="PHOSPHATIDYLINOSITOL-GLYCAN BIOSYNTHESIS CLASS F PROTEIN-RELATED"/>
    <property type="match status" value="1"/>
</dbReference>
<evidence type="ECO:0000313" key="2">
    <source>
        <dbReference type="EMBL" id="KAG2222417.1"/>
    </source>
</evidence>
<gene>
    <name evidence="2" type="ORF">INT45_009429</name>
</gene>
<reference evidence="2 3" key="1">
    <citation type="submission" date="2020-12" db="EMBL/GenBank/DDBJ databases">
        <title>Metabolic potential, ecology and presence of endohyphal bacteria is reflected in genomic diversity of Mucoromycotina.</title>
        <authorList>
            <person name="Muszewska A."/>
            <person name="Okrasinska A."/>
            <person name="Steczkiewicz K."/>
            <person name="Drgas O."/>
            <person name="Orlowska M."/>
            <person name="Perlinska-Lenart U."/>
            <person name="Aleksandrzak-Piekarczyk T."/>
            <person name="Szatraj K."/>
            <person name="Zielenkiewicz U."/>
            <person name="Pilsyk S."/>
            <person name="Malc E."/>
            <person name="Mieczkowski P."/>
            <person name="Kruszewska J.S."/>
            <person name="Biernat P."/>
            <person name="Pawlowska J."/>
        </authorList>
    </citation>
    <scope>NUCLEOTIDE SEQUENCE [LARGE SCALE GENOMIC DNA]</scope>
    <source>
        <strain evidence="2 3">CBS 142.35</strain>
    </source>
</reference>
<keyword evidence="1" id="KW-0560">Oxidoreductase</keyword>
<dbReference type="OrthoDB" id="191139at2759"/>
<protein>
    <submittedName>
        <fullName evidence="2">Uncharacterized protein</fullName>
    </submittedName>
</protein>
<dbReference type="Proteomes" id="UP000646827">
    <property type="component" value="Unassembled WGS sequence"/>
</dbReference>
<dbReference type="InterPro" id="IPR002347">
    <property type="entry name" value="SDR_fam"/>
</dbReference>
<evidence type="ECO:0000313" key="3">
    <source>
        <dbReference type="Proteomes" id="UP000646827"/>
    </source>
</evidence>
<dbReference type="InterPro" id="IPR036291">
    <property type="entry name" value="NAD(P)-bd_dom_sf"/>
</dbReference>
<organism evidence="2 3">
    <name type="scientific">Circinella minor</name>
    <dbReference type="NCBI Taxonomy" id="1195481"/>
    <lineage>
        <taxon>Eukaryota</taxon>
        <taxon>Fungi</taxon>
        <taxon>Fungi incertae sedis</taxon>
        <taxon>Mucoromycota</taxon>
        <taxon>Mucoromycotina</taxon>
        <taxon>Mucoromycetes</taxon>
        <taxon>Mucorales</taxon>
        <taxon>Lichtheimiaceae</taxon>
        <taxon>Circinella</taxon>
    </lineage>
</organism>
<evidence type="ECO:0000256" key="1">
    <source>
        <dbReference type="ARBA" id="ARBA00023002"/>
    </source>
</evidence>
<dbReference type="AlphaFoldDB" id="A0A8H7S637"/>